<dbReference type="SMART" id="SM00271">
    <property type="entry name" value="DnaJ"/>
    <property type="match status" value="1"/>
</dbReference>
<feature type="transmembrane region" description="Helical" evidence="10">
    <location>
        <begin position="75"/>
        <end position="93"/>
    </location>
</feature>
<proteinExistence type="predicted"/>
<dbReference type="FunFam" id="1.10.287.110:FF:000063">
    <property type="entry name" value="Translocation protein SEC63"/>
    <property type="match status" value="1"/>
</dbReference>
<evidence type="ECO:0000259" key="11">
    <source>
        <dbReference type="PROSITE" id="PS50076"/>
    </source>
</evidence>
<keyword evidence="7 10" id="KW-0472">Membrane</keyword>
<evidence type="ECO:0000256" key="8">
    <source>
        <dbReference type="ARBA" id="ARBA00023186"/>
    </source>
</evidence>
<dbReference type="Gene3D" id="1.10.287.110">
    <property type="entry name" value="DnaJ domain"/>
    <property type="match status" value="1"/>
</dbReference>
<dbReference type="Pfam" id="PF00226">
    <property type="entry name" value="DnaJ"/>
    <property type="match status" value="1"/>
</dbReference>
<dbReference type="PANTHER" id="PTHR24075">
    <property type="entry name" value="SEC63 DOMAIN-CONTAINING"/>
    <property type="match status" value="1"/>
</dbReference>
<evidence type="ECO:0000256" key="5">
    <source>
        <dbReference type="ARBA" id="ARBA00022927"/>
    </source>
</evidence>
<gene>
    <name evidence="12" type="primary">SEC63</name>
    <name evidence="12" type="ORF">Anas_05720</name>
</gene>
<feature type="region of interest" description="Disordered" evidence="9">
    <location>
        <begin position="492"/>
        <end position="614"/>
    </location>
</feature>
<dbReference type="InterPro" id="IPR036869">
    <property type="entry name" value="J_dom_sf"/>
</dbReference>
<keyword evidence="8" id="KW-0143">Chaperone</keyword>
<dbReference type="InterPro" id="IPR018253">
    <property type="entry name" value="DnaJ_domain_CS"/>
</dbReference>
<comment type="subcellular location">
    <subcellularLocation>
        <location evidence="1">Endoplasmic reticulum membrane</location>
        <topology evidence="1">Multi-pass membrane protein</topology>
    </subcellularLocation>
</comment>
<feature type="transmembrane region" description="Helical" evidence="10">
    <location>
        <begin position="15"/>
        <end position="37"/>
    </location>
</feature>
<dbReference type="OrthoDB" id="1734229at2759"/>
<feature type="compositionally biased region" description="Acidic residues" evidence="9">
    <location>
        <begin position="732"/>
        <end position="766"/>
    </location>
</feature>
<evidence type="ECO:0000256" key="1">
    <source>
        <dbReference type="ARBA" id="ARBA00004477"/>
    </source>
</evidence>
<feature type="domain" description="J" evidence="11">
    <location>
        <begin position="106"/>
        <end position="168"/>
    </location>
</feature>
<dbReference type="InterPro" id="IPR035892">
    <property type="entry name" value="C2_domain_sf"/>
</dbReference>
<keyword evidence="2" id="KW-0813">Transport</keyword>
<dbReference type="InterPro" id="IPR004179">
    <property type="entry name" value="Sec63-dom"/>
</dbReference>
<dbReference type="SUPFAM" id="SSF158702">
    <property type="entry name" value="Sec63 N-terminal domain-like"/>
    <property type="match status" value="1"/>
</dbReference>
<dbReference type="GO" id="GO:0006620">
    <property type="term" value="P:post-translational protein targeting to endoplasmic reticulum membrane"/>
    <property type="evidence" value="ECO:0007669"/>
    <property type="project" value="TreeGrafter"/>
</dbReference>
<dbReference type="SMART" id="SM00973">
    <property type="entry name" value="Sec63"/>
    <property type="match status" value="1"/>
</dbReference>
<name>A0A5N5SSR5_9CRUS</name>
<feature type="compositionally biased region" description="Basic and acidic residues" evidence="9">
    <location>
        <begin position="492"/>
        <end position="505"/>
    </location>
</feature>
<keyword evidence="13" id="KW-1185">Reference proteome</keyword>
<dbReference type="PANTHER" id="PTHR24075:SF0">
    <property type="entry name" value="TRANSLOCATION PROTEIN SEC63 HOMOLOG"/>
    <property type="match status" value="1"/>
</dbReference>
<dbReference type="InterPro" id="IPR001623">
    <property type="entry name" value="DnaJ_domain"/>
</dbReference>
<dbReference type="CDD" id="cd06257">
    <property type="entry name" value="DnaJ"/>
    <property type="match status" value="1"/>
</dbReference>
<reference evidence="12 13" key="1">
    <citation type="journal article" date="2019" name="PLoS Biol.">
        <title>Sex chromosomes control vertical transmission of feminizing Wolbachia symbionts in an isopod.</title>
        <authorList>
            <person name="Becking T."/>
            <person name="Chebbi M.A."/>
            <person name="Giraud I."/>
            <person name="Moumen B."/>
            <person name="Laverre T."/>
            <person name="Caubet Y."/>
            <person name="Peccoud J."/>
            <person name="Gilbert C."/>
            <person name="Cordaux R."/>
        </authorList>
    </citation>
    <scope>NUCLEOTIDE SEQUENCE [LARGE SCALE GENOMIC DNA]</scope>
    <source>
        <strain evidence="12">ANa2</strain>
        <tissue evidence="12">Whole body excluding digestive tract and cuticle</tissue>
    </source>
</reference>
<dbReference type="PRINTS" id="PR00625">
    <property type="entry name" value="JDOMAIN"/>
</dbReference>
<keyword evidence="6 10" id="KW-1133">Transmembrane helix</keyword>
<accession>A0A5N5SSR5</accession>
<dbReference type="Gene3D" id="1.10.3380.10">
    <property type="entry name" value="Sec63 N-terminal domain-like domain"/>
    <property type="match status" value="1"/>
</dbReference>
<comment type="caution">
    <text evidence="12">The sequence shown here is derived from an EMBL/GenBank/DDBJ whole genome shotgun (WGS) entry which is preliminary data.</text>
</comment>
<evidence type="ECO:0000256" key="2">
    <source>
        <dbReference type="ARBA" id="ARBA00022448"/>
    </source>
</evidence>
<dbReference type="GO" id="GO:0031207">
    <property type="term" value="C:Sec62/Sec63 complex"/>
    <property type="evidence" value="ECO:0007669"/>
    <property type="project" value="TreeGrafter"/>
</dbReference>
<evidence type="ECO:0000313" key="12">
    <source>
        <dbReference type="EMBL" id="KAB7497256.1"/>
    </source>
</evidence>
<dbReference type="PROSITE" id="PS50076">
    <property type="entry name" value="DNAJ_2"/>
    <property type="match status" value="1"/>
</dbReference>
<dbReference type="AlphaFoldDB" id="A0A5N5SSR5"/>
<dbReference type="GO" id="GO:0003723">
    <property type="term" value="F:RNA binding"/>
    <property type="evidence" value="ECO:0007669"/>
    <property type="project" value="TreeGrafter"/>
</dbReference>
<dbReference type="Gene3D" id="1.10.150.20">
    <property type="entry name" value="5' to 3' exonuclease, C-terminal subdomain"/>
    <property type="match status" value="1"/>
</dbReference>
<dbReference type="Gene3D" id="2.60.40.150">
    <property type="entry name" value="C2 domain"/>
    <property type="match status" value="1"/>
</dbReference>
<dbReference type="PROSITE" id="PS00636">
    <property type="entry name" value="DNAJ_1"/>
    <property type="match status" value="1"/>
</dbReference>
<feature type="transmembrane region" description="Helical" evidence="10">
    <location>
        <begin position="193"/>
        <end position="216"/>
    </location>
</feature>
<feature type="compositionally biased region" description="Basic residues" evidence="9">
    <location>
        <begin position="522"/>
        <end position="538"/>
    </location>
</feature>
<dbReference type="SUPFAM" id="SSF81296">
    <property type="entry name" value="E set domains"/>
    <property type="match status" value="1"/>
</dbReference>
<dbReference type="SUPFAM" id="SSF46565">
    <property type="entry name" value="Chaperone J-domain"/>
    <property type="match status" value="1"/>
</dbReference>
<feature type="compositionally biased region" description="Basic and acidic residues" evidence="9">
    <location>
        <begin position="539"/>
        <end position="559"/>
    </location>
</feature>
<keyword evidence="3 10" id="KW-0812">Transmembrane</keyword>
<dbReference type="InterPro" id="IPR014756">
    <property type="entry name" value="Ig_E-set"/>
</dbReference>
<feature type="region of interest" description="Disordered" evidence="9">
    <location>
        <begin position="724"/>
        <end position="766"/>
    </location>
</feature>
<evidence type="ECO:0000256" key="4">
    <source>
        <dbReference type="ARBA" id="ARBA00022824"/>
    </source>
</evidence>
<dbReference type="GO" id="GO:0006614">
    <property type="term" value="P:SRP-dependent cotranslational protein targeting to membrane"/>
    <property type="evidence" value="ECO:0007669"/>
    <property type="project" value="TreeGrafter"/>
</dbReference>
<dbReference type="EMBL" id="SEYY01020510">
    <property type="protein sequence ID" value="KAB7497256.1"/>
    <property type="molecule type" value="Genomic_DNA"/>
</dbReference>
<evidence type="ECO:0000256" key="9">
    <source>
        <dbReference type="SAM" id="MobiDB-lite"/>
    </source>
</evidence>
<protein>
    <submittedName>
        <fullName evidence="12">Translocation protein SEC63-like protein</fullName>
    </submittedName>
</protein>
<evidence type="ECO:0000256" key="6">
    <source>
        <dbReference type="ARBA" id="ARBA00022989"/>
    </source>
</evidence>
<evidence type="ECO:0000313" key="13">
    <source>
        <dbReference type="Proteomes" id="UP000326759"/>
    </source>
</evidence>
<evidence type="ECO:0000256" key="7">
    <source>
        <dbReference type="ARBA" id="ARBA00023136"/>
    </source>
</evidence>
<keyword evidence="5" id="KW-0653">Protein transport</keyword>
<evidence type="ECO:0000256" key="10">
    <source>
        <dbReference type="SAM" id="Phobius"/>
    </source>
</evidence>
<evidence type="ECO:0000256" key="3">
    <source>
        <dbReference type="ARBA" id="ARBA00022692"/>
    </source>
</evidence>
<keyword evidence="4" id="KW-0256">Endoplasmic reticulum</keyword>
<sequence>MAGQKFQYDESGSTFLYFLISFLGLVLVPCTFIFWPAETTPQDETKKKQICHCEGCIKKVARMKKPEKWKGLKKTFQRFILALGWLFLAFLVYKVQEFDYEYANFDPYEIIGVGLQASQAEIRKAYKKQSVILHPDKPTGDHQKFMRLQKAYEALTDETARRNYELYGNPDGPGAMHFGIALPSWIVEKENSLWVLGLYALVFMIGLPTAVAIWWYRSSKFSNDQVLLDTTQLYYYFIHKTPQMVFKRALMVLAASLEFEKGHNPEIVERPSDNIEIPSLIKQIPNLGEKNKERPLCFPYSIKARALLFAHLSRIPLKEETLDLDRLYIVKLCPTLINEMVNCVSQLIMLAYAGRIPRIPSLDTIEATMKLSPHVVQALNEGKSSLLQLPHVTDDIIRHFVSKKKQIKTIHQLVALPSEERRQMLRTLTEDQYNDVMRVCEKFPHLEMSVNYEVVDDDDSGVFTAGAIVTVTVNLHRSSLEELFHEKHVDLTKTSEEMKEKRESQIIKSSGWRRPQSSWKGKASKKNKPNHVIKNKKDKVHDKDAEKEKEAKKLANGREKKMKLKKTKLERVEDIENDSEDDDSASHSDESEAGEADTESHRDEKNGIDEDAEWEKFQRGLTKREKVLEGKSKLSHSVHSPYFTDDKQEYWWAYVCDRKKRSLITAPFQITNLVTNEEVQLKFTAPMKPGIYTFQVCVRSDSFLGFDICEDIKLDVKEAREIPTAHPQWEEFSSDEDEDEDDDAGVGNDDDESEYTTDDEVTDDSD</sequence>
<dbReference type="FunFam" id="1.10.3380.10:FF:000011">
    <property type="entry name" value="Translocation protein SEC63"/>
    <property type="match status" value="1"/>
</dbReference>
<dbReference type="Proteomes" id="UP000326759">
    <property type="component" value="Unassembled WGS sequence"/>
</dbReference>
<dbReference type="GO" id="GO:0008320">
    <property type="term" value="F:protein transmembrane transporter activity"/>
    <property type="evidence" value="ECO:0007669"/>
    <property type="project" value="TreeGrafter"/>
</dbReference>
<organism evidence="12 13">
    <name type="scientific">Armadillidium nasatum</name>
    <dbReference type="NCBI Taxonomy" id="96803"/>
    <lineage>
        <taxon>Eukaryota</taxon>
        <taxon>Metazoa</taxon>
        <taxon>Ecdysozoa</taxon>
        <taxon>Arthropoda</taxon>
        <taxon>Crustacea</taxon>
        <taxon>Multicrustacea</taxon>
        <taxon>Malacostraca</taxon>
        <taxon>Eumalacostraca</taxon>
        <taxon>Peracarida</taxon>
        <taxon>Isopoda</taxon>
        <taxon>Oniscidea</taxon>
        <taxon>Crinocheta</taxon>
        <taxon>Armadillidiidae</taxon>
        <taxon>Armadillidium</taxon>
    </lineage>
</organism>
<feature type="compositionally biased region" description="Basic and acidic residues" evidence="9">
    <location>
        <begin position="598"/>
        <end position="614"/>
    </location>
</feature>